<proteinExistence type="predicted"/>
<gene>
    <name evidence="1" type="ORF">J2X19_003810</name>
</gene>
<sequence>MGVQQAFQPLRRHGWIRIIGLLLLAAALPACTGIKLGYNNGVDLAVWWLDGYVDLDKSQTRQLREDLVLLQRQHRQQQLPSYAEWLNQAQTLVANDLAPEQICSMGNQVRGFVDELLLSGESAATTLALSLTPAQLAQLERKYAKNNAEFRKEWLAPEPAEMRAKRYDKALERAEMVYGRVTPAQKALIRQQVELSGFDPQLLYAERQRRQTDILQTLRQLQRAAPGAADTLQAVRGLLQRATHSPQAAYRSYVAALAQQDCQGMAAVHNSTTAKQREAAVRWLGSYEKSLQELVAQR</sequence>
<dbReference type="Proteomes" id="UP001180487">
    <property type="component" value="Unassembled WGS sequence"/>
</dbReference>
<comment type="caution">
    <text evidence="1">The sequence shown here is derived from an EMBL/GenBank/DDBJ whole genome shotgun (WGS) entry which is preliminary data.</text>
</comment>
<dbReference type="EMBL" id="JAVDXT010000004">
    <property type="protein sequence ID" value="MDR7379116.1"/>
    <property type="molecule type" value="Genomic_DNA"/>
</dbReference>
<name>A0ABU2CCR8_9BURK</name>
<keyword evidence="2" id="KW-1185">Reference proteome</keyword>
<accession>A0ABU2CCR8</accession>
<evidence type="ECO:0000313" key="2">
    <source>
        <dbReference type="Proteomes" id="UP001180487"/>
    </source>
</evidence>
<evidence type="ECO:0000313" key="1">
    <source>
        <dbReference type="EMBL" id="MDR7379116.1"/>
    </source>
</evidence>
<organism evidence="1 2">
    <name type="scientific">Rhodoferax ferrireducens</name>
    <dbReference type="NCBI Taxonomy" id="192843"/>
    <lineage>
        <taxon>Bacteria</taxon>
        <taxon>Pseudomonadati</taxon>
        <taxon>Pseudomonadota</taxon>
        <taxon>Betaproteobacteria</taxon>
        <taxon>Burkholderiales</taxon>
        <taxon>Comamonadaceae</taxon>
        <taxon>Rhodoferax</taxon>
    </lineage>
</organism>
<evidence type="ECO:0008006" key="3">
    <source>
        <dbReference type="Google" id="ProtNLM"/>
    </source>
</evidence>
<reference evidence="1 2" key="1">
    <citation type="submission" date="2023-07" db="EMBL/GenBank/DDBJ databases">
        <title>Sorghum-associated microbial communities from plants grown in Nebraska, USA.</title>
        <authorList>
            <person name="Schachtman D."/>
        </authorList>
    </citation>
    <scope>NUCLEOTIDE SEQUENCE [LARGE SCALE GENOMIC DNA]</scope>
    <source>
        <strain evidence="1 2">BE313</strain>
    </source>
</reference>
<dbReference type="Pfam" id="PF19795">
    <property type="entry name" value="DUF6279"/>
    <property type="match status" value="1"/>
</dbReference>
<dbReference type="RefSeq" id="WP_310375525.1">
    <property type="nucleotide sequence ID" value="NZ_JAVDXT010000004.1"/>
</dbReference>
<protein>
    <recommendedName>
        <fullName evidence="3">Lipoprotein</fullName>
    </recommendedName>
</protein>